<proteinExistence type="predicted"/>
<evidence type="ECO:0000313" key="2">
    <source>
        <dbReference type="Proteomes" id="UP001595821"/>
    </source>
</evidence>
<accession>A0ABD5P3E1</accession>
<dbReference type="AlphaFoldDB" id="A0ABD5P3E1"/>
<protein>
    <submittedName>
        <fullName evidence="1">Uncharacterized protein</fullName>
    </submittedName>
</protein>
<dbReference type="RefSeq" id="WP_247112566.1">
    <property type="nucleotide sequence ID" value="NZ_JBHSDJ010000127.1"/>
</dbReference>
<reference evidence="1 2" key="1">
    <citation type="journal article" date="2014" name="Int. J. Syst. Evol. Microbiol.">
        <title>Complete genome sequence of Corynebacterium casei LMG S-19264T (=DSM 44701T), isolated from a smear-ripened cheese.</title>
        <authorList>
            <consortium name="US DOE Joint Genome Institute (JGI-PGF)"/>
            <person name="Walter F."/>
            <person name="Albersmeier A."/>
            <person name="Kalinowski J."/>
            <person name="Ruckert C."/>
        </authorList>
    </citation>
    <scope>NUCLEOTIDE SEQUENCE [LARGE SCALE GENOMIC DNA]</scope>
    <source>
        <strain evidence="1 2">IBRC-M 10912</strain>
    </source>
</reference>
<gene>
    <name evidence="1" type="ORF">ACFOZ7_17560</name>
</gene>
<name>A0ABD5P3E1_9EURY</name>
<dbReference type="EMBL" id="JBHSDJ010000127">
    <property type="protein sequence ID" value="MFC4248711.1"/>
    <property type="molecule type" value="Genomic_DNA"/>
</dbReference>
<comment type="caution">
    <text evidence="1">The sequence shown here is derived from an EMBL/GenBank/DDBJ whole genome shotgun (WGS) entry which is preliminary data.</text>
</comment>
<evidence type="ECO:0000313" key="1">
    <source>
        <dbReference type="EMBL" id="MFC4248711.1"/>
    </source>
</evidence>
<sequence length="55" mass="6190">MSVGRDREQFDTTAFEEARRLLRQYEADGVPPETAVAAAWFTILFLNGQTGNTLQ</sequence>
<organism evidence="1 2">
    <name type="scientific">Natribaculum luteum</name>
    <dbReference type="NCBI Taxonomy" id="1586232"/>
    <lineage>
        <taxon>Archaea</taxon>
        <taxon>Methanobacteriati</taxon>
        <taxon>Methanobacteriota</taxon>
        <taxon>Stenosarchaea group</taxon>
        <taxon>Halobacteria</taxon>
        <taxon>Halobacteriales</taxon>
        <taxon>Natrialbaceae</taxon>
        <taxon>Natribaculum</taxon>
    </lineage>
</organism>
<dbReference type="Proteomes" id="UP001595821">
    <property type="component" value="Unassembled WGS sequence"/>
</dbReference>